<gene>
    <name evidence="2" type="ORF">DES49_0918</name>
</gene>
<dbReference type="RefSeq" id="WP_133735199.1">
    <property type="nucleotide sequence ID" value="NZ_SOAX01000002.1"/>
</dbReference>
<feature type="region of interest" description="Disordered" evidence="1">
    <location>
        <begin position="1"/>
        <end position="31"/>
    </location>
</feature>
<evidence type="ECO:0000313" key="2">
    <source>
        <dbReference type="EMBL" id="TDT43108.1"/>
    </source>
</evidence>
<feature type="region of interest" description="Disordered" evidence="1">
    <location>
        <begin position="42"/>
        <end position="61"/>
    </location>
</feature>
<feature type="compositionally biased region" description="Basic and acidic residues" evidence="1">
    <location>
        <begin position="1"/>
        <end position="12"/>
    </location>
</feature>
<evidence type="ECO:0000313" key="3">
    <source>
        <dbReference type="Proteomes" id="UP000295830"/>
    </source>
</evidence>
<dbReference type="OrthoDB" id="6080551at2"/>
<keyword evidence="3" id="KW-1185">Reference proteome</keyword>
<accession>A0A4V3EQV9</accession>
<comment type="caution">
    <text evidence="2">The sequence shown here is derived from an EMBL/GenBank/DDBJ whole genome shotgun (WGS) entry which is preliminary data.</text>
</comment>
<dbReference type="Proteomes" id="UP000295830">
    <property type="component" value="Unassembled WGS sequence"/>
</dbReference>
<name>A0A4V3EQV9_9GAMM</name>
<organism evidence="2 3">
    <name type="scientific">Halospina denitrificans</name>
    <dbReference type="NCBI Taxonomy" id="332522"/>
    <lineage>
        <taxon>Bacteria</taxon>
        <taxon>Pseudomonadati</taxon>
        <taxon>Pseudomonadota</taxon>
        <taxon>Gammaproteobacteria</taxon>
        <taxon>Halospina</taxon>
    </lineage>
</organism>
<reference evidence="2 3" key="1">
    <citation type="submission" date="2019-03" db="EMBL/GenBank/DDBJ databases">
        <title>Genomic Encyclopedia of Type Strains, Phase IV (KMG-IV): sequencing the most valuable type-strain genomes for metagenomic binning, comparative biology and taxonomic classification.</title>
        <authorList>
            <person name="Goeker M."/>
        </authorList>
    </citation>
    <scope>NUCLEOTIDE SEQUENCE [LARGE SCALE GENOMIC DNA]</scope>
    <source>
        <strain evidence="2 3">DSM 15505</strain>
    </source>
</reference>
<dbReference type="EMBL" id="SOAX01000002">
    <property type="protein sequence ID" value="TDT43108.1"/>
    <property type="molecule type" value="Genomic_DNA"/>
</dbReference>
<evidence type="ECO:0000256" key="1">
    <source>
        <dbReference type="SAM" id="MobiDB-lite"/>
    </source>
</evidence>
<proteinExistence type="predicted"/>
<dbReference type="AlphaFoldDB" id="A0A4V3EQV9"/>
<sequence>MTAATEHPKDPHQGQSGEARRYQVSRNRGSARHRIRYVESGGAIETDDGCPLCKAEPEPAK</sequence>
<protein>
    <submittedName>
        <fullName evidence="2">Uncharacterized protein</fullName>
    </submittedName>
</protein>